<gene>
    <name evidence="9" type="ORF">FocTR4_00011899</name>
</gene>
<dbReference type="SFLD" id="SFLDG01151">
    <property type="entry name" value="Main.2:_Nu-like"/>
    <property type="match status" value="1"/>
</dbReference>
<protein>
    <recommendedName>
        <fullName evidence="2">glutathione transferase</fullName>
        <ecNumber evidence="2">2.5.1.18</ecNumber>
    </recommendedName>
</protein>
<evidence type="ECO:0000259" key="7">
    <source>
        <dbReference type="PROSITE" id="PS50404"/>
    </source>
</evidence>
<feature type="domain" description="GST C-terminal" evidence="8">
    <location>
        <begin position="94"/>
        <end position="222"/>
    </location>
</feature>
<dbReference type="SUPFAM" id="SSF52833">
    <property type="entry name" value="Thioredoxin-like"/>
    <property type="match status" value="1"/>
</dbReference>
<dbReference type="GO" id="GO:0005737">
    <property type="term" value="C:cytoplasm"/>
    <property type="evidence" value="ECO:0007669"/>
    <property type="project" value="UniProtKB-ARBA"/>
</dbReference>
<dbReference type="InterPro" id="IPR004046">
    <property type="entry name" value="GST_C"/>
</dbReference>
<dbReference type="SFLD" id="SFLDG00358">
    <property type="entry name" value="Main_(cytGST)"/>
    <property type="match status" value="1"/>
</dbReference>
<reference evidence="9 10" key="1">
    <citation type="submission" date="2019-07" db="EMBL/GenBank/DDBJ databases">
        <title>The First High-Quality Draft Genome Sequence of the Causal Agent of the Current Panama Disease Epidemic.</title>
        <authorList>
            <person name="Warmington R.J."/>
            <person name="Kay W."/>
            <person name="Jeffries A."/>
            <person name="Bebber D."/>
            <person name="Moore K."/>
            <person name="Studholme D.J."/>
        </authorList>
    </citation>
    <scope>NUCLEOTIDE SEQUENCE [LARGE SCALE GENOMIC DNA]</scope>
    <source>
        <strain evidence="9 10">TR4</strain>
    </source>
</reference>
<dbReference type="Pfam" id="PF00043">
    <property type="entry name" value="GST_C"/>
    <property type="match status" value="1"/>
</dbReference>
<comment type="similarity">
    <text evidence="1 6">Belongs to the GST superfamily.</text>
</comment>
<name>A0A5C6SFG4_FUSOC</name>
<dbReference type="FunFam" id="1.20.1050.130:FF:000016">
    <property type="entry name" value="Glutathione S-transferase 1"/>
    <property type="match status" value="1"/>
</dbReference>
<evidence type="ECO:0000259" key="8">
    <source>
        <dbReference type="PROSITE" id="PS50405"/>
    </source>
</evidence>
<evidence type="ECO:0000313" key="9">
    <source>
        <dbReference type="EMBL" id="TXB97063.1"/>
    </source>
</evidence>
<dbReference type="SUPFAM" id="SSF47616">
    <property type="entry name" value="GST C-terminal domain-like"/>
    <property type="match status" value="1"/>
</dbReference>
<dbReference type="Pfam" id="PF02798">
    <property type="entry name" value="GST_N"/>
    <property type="match status" value="1"/>
</dbReference>
<evidence type="ECO:0000256" key="5">
    <source>
        <dbReference type="ARBA" id="ARBA00060024"/>
    </source>
</evidence>
<dbReference type="EC" id="2.5.1.18" evidence="2"/>
<dbReference type="InterPro" id="IPR036282">
    <property type="entry name" value="Glutathione-S-Trfase_C_sf"/>
</dbReference>
<evidence type="ECO:0000256" key="1">
    <source>
        <dbReference type="ARBA" id="ARBA00007409"/>
    </source>
</evidence>
<feature type="domain" description="GST N-terminal" evidence="7">
    <location>
        <begin position="6"/>
        <end position="87"/>
    </location>
</feature>
<dbReference type="GO" id="GO:0004364">
    <property type="term" value="F:glutathione transferase activity"/>
    <property type="evidence" value="ECO:0007669"/>
    <property type="project" value="UniProtKB-EC"/>
</dbReference>
<evidence type="ECO:0000256" key="3">
    <source>
        <dbReference type="ARBA" id="ARBA00022679"/>
    </source>
</evidence>
<dbReference type="Proteomes" id="UP000321331">
    <property type="component" value="Unassembled WGS sequence"/>
</dbReference>
<dbReference type="Gene3D" id="3.40.30.10">
    <property type="entry name" value="Glutaredoxin"/>
    <property type="match status" value="1"/>
</dbReference>
<dbReference type="InterPro" id="IPR004045">
    <property type="entry name" value="Glutathione_S-Trfase_N"/>
</dbReference>
<dbReference type="Gene3D" id="1.20.1050.10">
    <property type="match status" value="1"/>
</dbReference>
<keyword evidence="3" id="KW-0808">Transferase</keyword>
<evidence type="ECO:0000256" key="6">
    <source>
        <dbReference type="RuleBase" id="RU003494"/>
    </source>
</evidence>
<dbReference type="InterPro" id="IPR010987">
    <property type="entry name" value="Glutathione-S-Trfase_C-like"/>
</dbReference>
<comment type="function">
    <text evidence="5">Involved in the oxidative stress response and detoxification.</text>
</comment>
<dbReference type="EMBL" id="VMNF01000014">
    <property type="protein sequence ID" value="TXB97063.1"/>
    <property type="molecule type" value="Genomic_DNA"/>
</dbReference>
<dbReference type="InterPro" id="IPR040079">
    <property type="entry name" value="Glutathione_S-Trfase"/>
</dbReference>
<dbReference type="PANTHER" id="PTHR44051:SF3">
    <property type="entry name" value="TRANSCRIPTIONAL REGULATOR URE2"/>
    <property type="match status" value="1"/>
</dbReference>
<dbReference type="PROSITE" id="PS50405">
    <property type="entry name" value="GST_CTER"/>
    <property type="match status" value="1"/>
</dbReference>
<dbReference type="SFLD" id="SFLDS00019">
    <property type="entry name" value="Glutathione_Transferase_(cytos"/>
    <property type="match status" value="1"/>
</dbReference>
<dbReference type="InterPro" id="IPR036249">
    <property type="entry name" value="Thioredoxin-like_sf"/>
</dbReference>
<proteinExistence type="inferred from homology"/>
<dbReference type="PANTHER" id="PTHR44051">
    <property type="entry name" value="GLUTATHIONE S-TRANSFERASE-RELATED"/>
    <property type="match status" value="1"/>
</dbReference>
<comment type="catalytic activity">
    <reaction evidence="4">
        <text>RX + glutathione = an S-substituted glutathione + a halide anion + H(+)</text>
        <dbReference type="Rhea" id="RHEA:16437"/>
        <dbReference type="ChEBI" id="CHEBI:15378"/>
        <dbReference type="ChEBI" id="CHEBI:16042"/>
        <dbReference type="ChEBI" id="CHEBI:17792"/>
        <dbReference type="ChEBI" id="CHEBI:57925"/>
        <dbReference type="ChEBI" id="CHEBI:90779"/>
        <dbReference type="EC" id="2.5.1.18"/>
    </reaction>
</comment>
<evidence type="ECO:0000256" key="4">
    <source>
        <dbReference type="ARBA" id="ARBA00047960"/>
    </source>
</evidence>
<accession>A0A5C6SFG4</accession>
<organism evidence="9 10">
    <name type="scientific">Fusarium oxysporum f. sp. cubense</name>
    <dbReference type="NCBI Taxonomy" id="61366"/>
    <lineage>
        <taxon>Eukaryota</taxon>
        <taxon>Fungi</taxon>
        <taxon>Dikarya</taxon>
        <taxon>Ascomycota</taxon>
        <taxon>Pezizomycotina</taxon>
        <taxon>Sordariomycetes</taxon>
        <taxon>Hypocreomycetidae</taxon>
        <taxon>Hypocreales</taxon>
        <taxon>Nectriaceae</taxon>
        <taxon>Fusarium</taxon>
        <taxon>Fusarium oxysporum species complex</taxon>
    </lineage>
</organism>
<dbReference type="AlphaFoldDB" id="A0A5C6SFG4"/>
<dbReference type="GO" id="GO:0005634">
    <property type="term" value="C:nucleus"/>
    <property type="evidence" value="ECO:0007669"/>
    <property type="project" value="UniProtKB-ARBA"/>
</dbReference>
<dbReference type="CDD" id="cd03048">
    <property type="entry name" value="GST_N_Ure2p_like"/>
    <property type="match status" value="1"/>
</dbReference>
<evidence type="ECO:0000256" key="2">
    <source>
        <dbReference type="ARBA" id="ARBA00012452"/>
    </source>
</evidence>
<dbReference type="PROSITE" id="PS50404">
    <property type="entry name" value="GST_NTER"/>
    <property type="match status" value="1"/>
</dbReference>
<comment type="caution">
    <text evidence="9">The sequence shown here is derived from an EMBL/GenBank/DDBJ whole genome shotgun (WGS) entry which is preliminary data.</text>
</comment>
<evidence type="ECO:0000313" key="10">
    <source>
        <dbReference type="Proteomes" id="UP000321331"/>
    </source>
</evidence>
<sequence length="224" mass="25490">MSSQLKPLVLWGGVDGPNPPKVAIVLEELQIPWEPKYLPLSEVKKPEYVAINPNGRLPALEDPNTGITVWESGAILEYLVMEYDKEQQLSFPLATAEFYHCQQWLMFQVSGQGPYYGQVYFFKHYHSEKVESVIDRFAKEVRRVSAVLDTHLANHEYLVGEKFTYADVAWIPWQVVAGSLVGEELDLAKEFPNLQAWLDRLTSRPAVKKVLAERAERMANRGAA</sequence>